<feature type="domain" description="PPM-type phosphatase" evidence="1">
    <location>
        <begin position="8"/>
        <end position="255"/>
    </location>
</feature>
<accession>A0A2S5TCB5</accession>
<dbReference type="PANTHER" id="PTHR47992">
    <property type="entry name" value="PROTEIN PHOSPHATASE"/>
    <property type="match status" value="1"/>
</dbReference>
<dbReference type="SMART" id="SM00332">
    <property type="entry name" value="PP2Cc"/>
    <property type="match status" value="1"/>
</dbReference>
<name>A0A2S5TCB5_9GAMM</name>
<evidence type="ECO:0000259" key="1">
    <source>
        <dbReference type="PROSITE" id="PS51746"/>
    </source>
</evidence>
<dbReference type="OrthoDB" id="9801841at2"/>
<dbReference type="EMBL" id="PSNW01000011">
    <property type="protein sequence ID" value="PPE72596.1"/>
    <property type="molecule type" value="Genomic_DNA"/>
</dbReference>
<dbReference type="Gene3D" id="3.60.40.10">
    <property type="entry name" value="PPM-type phosphatase domain"/>
    <property type="match status" value="1"/>
</dbReference>
<dbReference type="InterPro" id="IPR036457">
    <property type="entry name" value="PPM-type-like_dom_sf"/>
</dbReference>
<keyword evidence="3" id="KW-1185">Reference proteome</keyword>
<proteinExistence type="predicted"/>
<sequence length="273" mass="30083">MALKEKVATALLSDVGRMRNNNEDAVEQDGDLGLLVLADGMGGYNAGEIASGIATTTVLDVVRREWKDLKRGEVDPGSGYSAEALLLRKAVESAHQTIYQVAQSQPQCAGMGTTIVTCLMHDDRMSIAYVGDSRLYRFRDRKLEQITRDHSLLEELVARGHYTREDAQRLVRKNIVTRALGVEPDVTVDLIEDMVEVGDIVLIASDGLTDMVSDEKIGLTLAKLADNLDSAAEELIRLANEAGGKDNVSVVLARADASFARGRRWYERLMEWF</sequence>
<dbReference type="GO" id="GO:0004722">
    <property type="term" value="F:protein serine/threonine phosphatase activity"/>
    <property type="evidence" value="ECO:0007669"/>
    <property type="project" value="InterPro"/>
</dbReference>
<dbReference type="PROSITE" id="PS51746">
    <property type="entry name" value="PPM_2"/>
    <property type="match status" value="1"/>
</dbReference>
<dbReference type="RefSeq" id="WP_104231682.1">
    <property type="nucleotide sequence ID" value="NZ_PSNW01000011.1"/>
</dbReference>
<dbReference type="Pfam" id="PF13672">
    <property type="entry name" value="PP2C_2"/>
    <property type="match status" value="1"/>
</dbReference>
<dbReference type="Proteomes" id="UP000238220">
    <property type="component" value="Unassembled WGS sequence"/>
</dbReference>
<protein>
    <submittedName>
        <fullName evidence="2">Stp1/IreP family PP2C-type Ser/Thr phosphatase</fullName>
    </submittedName>
</protein>
<dbReference type="AlphaFoldDB" id="A0A2S5TCB5"/>
<dbReference type="NCBIfam" id="NF033484">
    <property type="entry name" value="Stp1_PP2C_phos"/>
    <property type="match status" value="1"/>
</dbReference>
<dbReference type="CDD" id="cd00143">
    <property type="entry name" value="PP2Cc"/>
    <property type="match status" value="1"/>
</dbReference>
<reference evidence="2 3" key="1">
    <citation type="submission" date="2018-02" db="EMBL/GenBank/DDBJ databases">
        <title>Genome sequencing of Solimonas sp. HR-BB.</title>
        <authorList>
            <person name="Lee Y."/>
            <person name="Jeon C.O."/>
        </authorList>
    </citation>
    <scope>NUCLEOTIDE SEQUENCE [LARGE SCALE GENOMIC DNA]</scope>
    <source>
        <strain evidence="2 3">HR-BB</strain>
    </source>
</reference>
<dbReference type="SUPFAM" id="SSF81606">
    <property type="entry name" value="PP2C-like"/>
    <property type="match status" value="1"/>
</dbReference>
<dbReference type="InterPro" id="IPR001932">
    <property type="entry name" value="PPM-type_phosphatase-like_dom"/>
</dbReference>
<evidence type="ECO:0000313" key="2">
    <source>
        <dbReference type="EMBL" id="PPE72596.1"/>
    </source>
</evidence>
<dbReference type="SMART" id="SM00331">
    <property type="entry name" value="PP2C_SIG"/>
    <property type="match status" value="1"/>
</dbReference>
<gene>
    <name evidence="2" type="ORF">C3942_17610</name>
</gene>
<organism evidence="2 3">
    <name type="scientific">Solimonas fluminis</name>
    <dbReference type="NCBI Taxonomy" id="2086571"/>
    <lineage>
        <taxon>Bacteria</taxon>
        <taxon>Pseudomonadati</taxon>
        <taxon>Pseudomonadota</taxon>
        <taxon>Gammaproteobacteria</taxon>
        <taxon>Nevskiales</taxon>
        <taxon>Nevskiaceae</taxon>
        <taxon>Solimonas</taxon>
    </lineage>
</organism>
<comment type="caution">
    <text evidence="2">The sequence shown here is derived from an EMBL/GenBank/DDBJ whole genome shotgun (WGS) entry which is preliminary data.</text>
</comment>
<dbReference type="InterPro" id="IPR015655">
    <property type="entry name" value="PP2C"/>
</dbReference>
<evidence type="ECO:0000313" key="3">
    <source>
        <dbReference type="Proteomes" id="UP000238220"/>
    </source>
</evidence>